<accession>A0ABV2VRB8</accession>
<organism evidence="1 2">
    <name type="scientific">Micromonospora fulviviridis</name>
    <dbReference type="NCBI Taxonomy" id="47860"/>
    <lineage>
        <taxon>Bacteria</taxon>
        <taxon>Bacillati</taxon>
        <taxon>Actinomycetota</taxon>
        <taxon>Actinomycetes</taxon>
        <taxon>Micromonosporales</taxon>
        <taxon>Micromonosporaceae</taxon>
        <taxon>Micromonospora</taxon>
    </lineage>
</organism>
<evidence type="ECO:0008006" key="3">
    <source>
        <dbReference type="Google" id="ProtNLM"/>
    </source>
</evidence>
<dbReference type="InterPro" id="IPR011990">
    <property type="entry name" value="TPR-like_helical_dom_sf"/>
</dbReference>
<sequence length="285" mass="31109">MADTELPDAGQAYQCQPGCRPRPLDAAAIADTVGRVILRHAARIIPSTGAPAPPHLAAIHAHRVLARITIGTTPTDITLTWHATPMPLADRLDTERVQRVATARHLALNDPLRARELLHAALTGVDPATAPAHPLHAEAAILLAELQLRLGHSADAIAWATYAHHSTAHLHVPTHRRTLHALHLHAAAHRRAGHHQRAHHLYRELADQLSRVEGPYARRTLAAHATTALVLHALGHCQAARALLADTITIHQREHPGHSATARMTQYLSRIWHDCATKGHHYQDA</sequence>
<keyword evidence="2" id="KW-1185">Reference proteome</keyword>
<dbReference type="Gene3D" id="1.25.40.10">
    <property type="entry name" value="Tetratricopeptide repeat domain"/>
    <property type="match status" value="1"/>
</dbReference>
<proteinExistence type="predicted"/>
<dbReference type="RefSeq" id="WP_355666947.1">
    <property type="nucleotide sequence ID" value="NZ_JBEXRX010000104.1"/>
</dbReference>
<comment type="caution">
    <text evidence="1">The sequence shown here is derived from an EMBL/GenBank/DDBJ whole genome shotgun (WGS) entry which is preliminary data.</text>
</comment>
<protein>
    <recommendedName>
        <fullName evidence="3">Tetratricopeptide repeat protein</fullName>
    </recommendedName>
</protein>
<evidence type="ECO:0000313" key="1">
    <source>
        <dbReference type="EMBL" id="MEU0155341.1"/>
    </source>
</evidence>
<evidence type="ECO:0000313" key="2">
    <source>
        <dbReference type="Proteomes" id="UP001550348"/>
    </source>
</evidence>
<reference evidence="1 2" key="1">
    <citation type="submission" date="2024-06" db="EMBL/GenBank/DDBJ databases">
        <title>The Natural Products Discovery Center: Release of the First 8490 Sequenced Strains for Exploring Actinobacteria Biosynthetic Diversity.</title>
        <authorList>
            <person name="Kalkreuter E."/>
            <person name="Kautsar S.A."/>
            <person name="Yang D."/>
            <person name="Bader C.D."/>
            <person name="Teijaro C.N."/>
            <person name="Fluegel L."/>
            <person name="Davis C.M."/>
            <person name="Simpson J.R."/>
            <person name="Lauterbach L."/>
            <person name="Steele A.D."/>
            <person name="Gui C."/>
            <person name="Meng S."/>
            <person name="Li G."/>
            <person name="Viehrig K."/>
            <person name="Ye F."/>
            <person name="Su P."/>
            <person name="Kiefer A.F."/>
            <person name="Nichols A."/>
            <person name="Cepeda A.J."/>
            <person name="Yan W."/>
            <person name="Fan B."/>
            <person name="Jiang Y."/>
            <person name="Adhikari A."/>
            <person name="Zheng C.-J."/>
            <person name="Schuster L."/>
            <person name="Cowan T.M."/>
            <person name="Smanski M.J."/>
            <person name="Chevrette M.G."/>
            <person name="De Carvalho L.P.S."/>
            <person name="Shen B."/>
        </authorList>
    </citation>
    <scope>NUCLEOTIDE SEQUENCE [LARGE SCALE GENOMIC DNA]</scope>
    <source>
        <strain evidence="1 2">NPDC006286</strain>
    </source>
</reference>
<dbReference type="EMBL" id="JBEXRX010000104">
    <property type="protein sequence ID" value="MEU0155341.1"/>
    <property type="molecule type" value="Genomic_DNA"/>
</dbReference>
<dbReference type="Proteomes" id="UP001550348">
    <property type="component" value="Unassembled WGS sequence"/>
</dbReference>
<name>A0ABV2VRB8_9ACTN</name>
<gene>
    <name evidence="1" type="ORF">ABZ071_26235</name>
</gene>
<dbReference type="SUPFAM" id="SSF48452">
    <property type="entry name" value="TPR-like"/>
    <property type="match status" value="1"/>
</dbReference>